<gene>
    <name evidence="1" type="ORF">OWV82_004862</name>
</gene>
<evidence type="ECO:0000313" key="1">
    <source>
        <dbReference type="EMBL" id="KAJ4726102.1"/>
    </source>
</evidence>
<keyword evidence="2" id="KW-1185">Reference proteome</keyword>
<evidence type="ECO:0000313" key="2">
    <source>
        <dbReference type="Proteomes" id="UP001164539"/>
    </source>
</evidence>
<proteinExistence type="predicted"/>
<protein>
    <submittedName>
        <fullName evidence="1">Serine/threonine-protein phosphatase 7 long form like</fullName>
    </submittedName>
</protein>
<dbReference type="EMBL" id="CM051395">
    <property type="protein sequence ID" value="KAJ4726102.1"/>
    <property type="molecule type" value="Genomic_DNA"/>
</dbReference>
<sequence length="709" mass="79799">MEGLPDFGFEVREDFMISPAGGGKPTRRLAHFLQPSIDTIDATIFELPSHCLSSIPSTFEPKKWPLNVQFHGWRSPQRDWKIWAGKMAALHESTWKKAEKWCPETKSFVFPWGEATITLEDVMISGYSVLGSPVFSRLETDEMKETEEKLSQARKELCRSSARKAEHCNWMKKFMDSGSEIEHEAFLVLWLSRFVIPSSFRLIVKSVFPIAIHLAKGNRIALAPAILASIYRDLSLLKEKIVSLAGIENWENEGSKFEVTIMSPFHLVQIWGWERFIELRPVPNLIKTGEARFAQWHRKIIAVENVRTVLDSAKDSFVWRPYAKAVQNKNLPKSYGEKKMRESIDDGCFEELESFARCLKISELVGIDCIEQYLPHRVAMQFGMDQDLPTCVARANDSPYIAWSCYSKPISYEDLYILPRLCKADVTTRYLEWWNKSLLRLQSVIKGTLPQKRILTSAKKGGEAGSFSASIPFSYSLKSSERSSDPSELKKRNAVSSASLGLPLKKAKKNFETSKEKKETNDISASAELASKILLRSLLVKKEANDALVPPGFPPKSNLVAASNSTEEDNLMIVELLKARKKDDGIWNGQVGFGESLRCQSETISSIAECEGIKVICPQTESVQKRMQNEPINVGSETAMQDSTESKVGSPAHDMGRIQGGEGDGDKYASEVSQMPTLQLEDWVSRLERKIAELKAARFGHKTPVLISE</sequence>
<reference evidence="1 2" key="1">
    <citation type="journal article" date="2023" name="Science">
        <title>Complex scaffold remodeling in plant triterpene biosynthesis.</title>
        <authorList>
            <person name="De La Pena R."/>
            <person name="Hodgson H."/>
            <person name="Liu J.C."/>
            <person name="Stephenson M.J."/>
            <person name="Martin A.C."/>
            <person name="Owen C."/>
            <person name="Harkess A."/>
            <person name="Leebens-Mack J."/>
            <person name="Jimenez L.E."/>
            <person name="Osbourn A."/>
            <person name="Sattely E.S."/>
        </authorList>
    </citation>
    <scope>NUCLEOTIDE SEQUENCE [LARGE SCALE GENOMIC DNA]</scope>
    <source>
        <strain evidence="2">cv. JPN11</strain>
        <tissue evidence="1">Leaf</tissue>
    </source>
</reference>
<comment type="caution">
    <text evidence="1">The sequence shown here is derived from an EMBL/GenBank/DDBJ whole genome shotgun (WGS) entry which is preliminary data.</text>
</comment>
<name>A0ACC1YRN0_MELAZ</name>
<dbReference type="Proteomes" id="UP001164539">
    <property type="component" value="Chromosome 2"/>
</dbReference>
<accession>A0ACC1YRN0</accession>
<organism evidence="1 2">
    <name type="scientific">Melia azedarach</name>
    <name type="common">Chinaberry tree</name>
    <dbReference type="NCBI Taxonomy" id="155640"/>
    <lineage>
        <taxon>Eukaryota</taxon>
        <taxon>Viridiplantae</taxon>
        <taxon>Streptophyta</taxon>
        <taxon>Embryophyta</taxon>
        <taxon>Tracheophyta</taxon>
        <taxon>Spermatophyta</taxon>
        <taxon>Magnoliopsida</taxon>
        <taxon>eudicotyledons</taxon>
        <taxon>Gunneridae</taxon>
        <taxon>Pentapetalae</taxon>
        <taxon>rosids</taxon>
        <taxon>malvids</taxon>
        <taxon>Sapindales</taxon>
        <taxon>Meliaceae</taxon>
        <taxon>Melia</taxon>
    </lineage>
</organism>